<dbReference type="GO" id="GO:0042597">
    <property type="term" value="C:periplasmic space"/>
    <property type="evidence" value="ECO:0007669"/>
    <property type="project" value="UniProtKB-SubCell"/>
</dbReference>
<dbReference type="STRING" id="1453497.AT15_01315"/>
<dbReference type="AlphaFoldDB" id="A0A176JZX1"/>
<dbReference type="NCBIfam" id="TIGR02532">
    <property type="entry name" value="IV_pilin_GFxxxE"/>
    <property type="match status" value="1"/>
</dbReference>
<evidence type="ECO:0000256" key="3">
    <source>
        <dbReference type="ARBA" id="ARBA00022764"/>
    </source>
</evidence>
<dbReference type="PROSITE" id="PS00409">
    <property type="entry name" value="PROKAR_NTER_METHYL"/>
    <property type="match status" value="1"/>
</dbReference>
<dbReference type="OrthoDB" id="47633at2"/>
<evidence type="ECO:0000256" key="4">
    <source>
        <dbReference type="ARBA" id="ARBA00023237"/>
    </source>
</evidence>
<gene>
    <name evidence="5" type="ORF">AT15_01315</name>
</gene>
<dbReference type="RefSeq" id="WP_068347927.1">
    <property type="nucleotide sequence ID" value="NZ_JFHK01000017.1"/>
</dbReference>
<sequence>MKKGFSLVELLIVLTVLAALISSVTIFAMNAIRKAKATQISQNLKIIANSVESKLYLEGLDHLSEVSNLSYYGKNIGDNYKLYLVTKPSGEIMVNAVYNALDVDAELLEEILPDATTTSADLHHELQAGEKYYRITSYVLQGIVAGTKVTIVPKDSIYLSKIIRLF</sequence>
<dbReference type="SUPFAM" id="SSF54523">
    <property type="entry name" value="Pili subunits"/>
    <property type="match status" value="1"/>
</dbReference>
<evidence type="ECO:0000256" key="1">
    <source>
        <dbReference type="ARBA" id="ARBA00004203"/>
    </source>
</evidence>
<evidence type="ECO:0000256" key="2">
    <source>
        <dbReference type="ARBA" id="ARBA00004418"/>
    </source>
</evidence>
<evidence type="ECO:0008006" key="7">
    <source>
        <dbReference type="Google" id="ProtNLM"/>
    </source>
</evidence>
<dbReference type="PATRIC" id="fig|1453497.3.peg.273"/>
<dbReference type="GO" id="GO:0009279">
    <property type="term" value="C:cell outer membrane"/>
    <property type="evidence" value="ECO:0007669"/>
    <property type="project" value="UniProtKB-SubCell"/>
</dbReference>
<keyword evidence="4" id="KW-0998">Cell outer membrane</keyword>
<dbReference type="EMBL" id="JFHK01000017">
    <property type="protein sequence ID" value="OAA29708.1"/>
    <property type="molecule type" value="Genomic_DNA"/>
</dbReference>
<proteinExistence type="predicted"/>
<keyword evidence="4" id="KW-0472">Membrane</keyword>
<name>A0A176JZX1_9BACT</name>
<dbReference type="Proteomes" id="UP000077339">
    <property type="component" value="Unassembled WGS sequence"/>
</dbReference>
<evidence type="ECO:0000313" key="5">
    <source>
        <dbReference type="EMBL" id="OAA29708.1"/>
    </source>
</evidence>
<dbReference type="InterPro" id="IPR012902">
    <property type="entry name" value="N_methyl_site"/>
</dbReference>
<comment type="caution">
    <text evidence="5">The sequence shown here is derived from an EMBL/GenBank/DDBJ whole genome shotgun (WGS) entry which is preliminary data.</text>
</comment>
<reference evidence="5 6" key="1">
    <citation type="submission" date="2014-02" db="EMBL/GenBank/DDBJ databases">
        <title>Kosmotoga genome sequencing.</title>
        <authorList>
            <person name="Pollo S.M."/>
            <person name="Charchuk R."/>
            <person name="Nesbo C.L."/>
        </authorList>
    </citation>
    <scope>NUCLEOTIDE SEQUENCE [LARGE SCALE GENOMIC DNA]</scope>
    <source>
        <strain evidence="5 6">S304</strain>
    </source>
</reference>
<keyword evidence="6" id="KW-1185">Reference proteome</keyword>
<comment type="subcellular location">
    <subcellularLocation>
        <location evidence="1">Cell outer membrane</location>
        <topology evidence="1">Single-pass membrane protein</topology>
    </subcellularLocation>
    <subcellularLocation>
        <location evidence="2">Periplasm</location>
    </subcellularLocation>
</comment>
<keyword evidence="3" id="KW-0574">Periplasm</keyword>
<dbReference type="InterPro" id="IPR045584">
    <property type="entry name" value="Pilin-like"/>
</dbReference>
<organism evidence="5 6">
    <name type="scientific">Kosmotoga arenicorallina S304</name>
    <dbReference type="NCBI Taxonomy" id="1453497"/>
    <lineage>
        <taxon>Bacteria</taxon>
        <taxon>Thermotogati</taxon>
        <taxon>Thermotogota</taxon>
        <taxon>Thermotogae</taxon>
        <taxon>Kosmotogales</taxon>
        <taxon>Kosmotogaceae</taxon>
        <taxon>Kosmotoga</taxon>
    </lineage>
</organism>
<accession>A0A176JZX1</accession>
<dbReference type="Pfam" id="PF07963">
    <property type="entry name" value="N_methyl"/>
    <property type="match status" value="1"/>
</dbReference>
<protein>
    <recommendedName>
        <fullName evidence="7">N-terminal cleavage protein</fullName>
    </recommendedName>
</protein>
<evidence type="ECO:0000313" key="6">
    <source>
        <dbReference type="Proteomes" id="UP000077339"/>
    </source>
</evidence>